<evidence type="ECO:0000256" key="4">
    <source>
        <dbReference type="ARBA" id="ARBA00022737"/>
    </source>
</evidence>
<evidence type="ECO:0000256" key="7">
    <source>
        <dbReference type="PROSITE-ProRule" id="PRU00207"/>
    </source>
</evidence>
<keyword evidence="12" id="KW-1185">Reference proteome</keyword>
<protein>
    <submittedName>
        <fullName evidence="11">TNF receptor-associated factor 4-like isoform X2</fullName>
    </submittedName>
</protein>
<evidence type="ECO:0000256" key="6">
    <source>
        <dbReference type="ARBA" id="ARBA00022833"/>
    </source>
</evidence>
<comment type="subcellular location">
    <subcellularLocation>
        <location evidence="1">Cytoplasm</location>
    </subcellularLocation>
</comment>
<accession>A0AAV7K3B4</accession>
<feature type="compositionally biased region" description="Basic and acidic residues" evidence="9">
    <location>
        <begin position="448"/>
        <end position="457"/>
    </location>
</feature>
<keyword evidence="6 7" id="KW-0862">Zinc</keyword>
<dbReference type="InterPro" id="IPR001293">
    <property type="entry name" value="Znf_TRAF"/>
</dbReference>
<feature type="coiled-coil region" evidence="8">
    <location>
        <begin position="259"/>
        <end position="286"/>
    </location>
</feature>
<dbReference type="GO" id="GO:0005737">
    <property type="term" value="C:cytoplasm"/>
    <property type="evidence" value="ECO:0007669"/>
    <property type="project" value="UniProtKB-SubCell"/>
</dbReference>
<dbReference type="InterPro" id="IPR002083">
    <property type="entry name" value="MATH/TRAF_dom"/>
</dbReference>
<keyword evidence="2" id="KW-0963">Cytoplasm</keyword>
<evidence type="ECO:0000256" key="1">
    <source>
        <dbReference type="ARBA" id="ARBA00004496"/>
    </source>
</evidence>
<evidence type="ECO:0000313" key="12">
    <source>
        <dbReference type="Proteomes" id="UP001165289"/>
    </source>
</evidence>
<feature type="region of interest" description="Disordered" evidence="9">
    <location>
        <begin position="432"/>
        <end position="457"/>
    </location>
</feature>
<evidence type="ECO:0000256" key="5">
    <source>
        <dbReference type="ARBA" id="ARBA00022771"/>
    </source>
</evidence>
<name>A0AAV7K3B4_9METZ</name>
<reference evidence="11 12" key="1">
    <citation type="journal article" date="2023" name="BMC Biol.">
        <title>The compact genome of the sponge Oopsacas minuta (Hexactinellida) is lacking key metazoan core genes.</title>
        <authorList>
            <person name="Santini S."/>
            <person name="Schenkelaars Q."/>
            <person name="Jourda C."/>
            <person name="Duchesne M."/>
            <person name="Belahbib H."/>
            <person name="Rocher C."/>
            <person name="Selva M."/>
            <person name="Riesgo A."/>
            <person name="Vervoort M."/>
            <person name="Leys S.P."/>
            <person name="Kodjabachian L."/>
            <person name="Le Bivic A."/>
            <person name="Borchiellini C."/>
            <person name="Claverie J.M."/>
            <person name="Renard E."/>
        </authorList>
    </citation>
    <scope>NUCLEOTIDE SEQUENCE [LARGE SCALE GENOMIC DNA]</scope>
    <source>
        <strain evidence="11">SPO-2</strain>
    </source>
</reference>
<dbReference type="InterPro" id="IPR013083">
    <property type="entry name" value="Znf_RING/FYVE/PHD"/>
</dbReference>
<evidence type="ECO:0000256" key="8">
    <source>
        <dbReference type="SAM" id="Coils"/>
    </source>
</evidence>
<keyword evidence="8" id="KW-0175">Coiled coil</keyword>
<organism evidence="11 12">
    <name type="scientific">Oopsacas minuta</name>
    <dbReference type="NCBI Taxonomy" id="111878"/>
    <lineage>
        <taxon>Eukaryota</taxon>
        <taxon>Metazoa</taxon>
        <taxon>Porifera</taxon>
        <taxon>Hexactinellida</taxon>
        <taxon>Hexasterophora</taxon>
        <taxon>Lyssacinosida</taxon>
        <taxon>Leucopsacidae</taxon>
        <taxon>Oopsacas</taxon>
    </lineage>
</organism>
<dbReference type="Gene3D" id="2.60.210.10">
    <property type="entry name" value="Apoptosis, Tumor Necrosis Factor Receptor Associated Protein 2, Chain A"/>
    <property type="match status" value="1"/>
</dbReference>
<keyword evidence="11" id="KW-0675">Receptor</keyword>
<keyword evidence="4" id="KW-0677">Repeat</keyword>
<feature type="zinc finger region" description="TRAF-type" evidence="7">
    <location>
        <begin position="185"/>
        <end position="230"/>
    </location>
</feature>
<dbReference type="PANTHER" id="PTHR10131">
    <property type="entry name" value="TNF RECEPTOR ASSOCIATED FACTOR"/>
    <property type="match status" value="1"/>
</dbReference>
<dbReference type="Proteomes" id="UP001165289">
    <property type="component" value="Unassembled WGS sequence"/>
</dbReference>
<evidence type="ECO:0000313" key="11">
    <source>
        <dbReference type="EMBL" id="KAI6655626.1"/>
    </source>
</evidence>
<dbReference type="PANTHER" id="PTHR10131:SF94">
    <property type="entry name" value="TNF RECEPTOR-ASSOCIATED FACTOR 4"/>
    <property type="match status" value="1"/>
</dbReference>
<sequence>MLSGADLTTEEHLVFHLLLYLCFKMVPDNSNDFLYIKKVKETQDLYYGYNREYLAQNLTEMEEEFIVCKKCTGIMREASICRGDITCLICSETPDKLNPVKAVQSSISKLVIKCPLLRDCHWKGQLSEAEEHMENCIHILIQCKYCKEIFARKESDEHNVNICPMRLINCRNCNKRGKAEHLEEHYEVCLHLSISCPNNCGGKLLRSELSIHKRKCELETISCPYTEYGCETGLMMRKDLIAHKKQYMVEHTDMSLLKIEKLSSQVDKLQIENTDLQREKKEMEWAGKAMKQLDGVEWKIENLDELTEKQTFIEGPTFYVNNYRLRIYCKYIVGGFGEKILQFYLKRIEGEFDDDLGQACICHYRVIIVNTQNYTKSHYKEGRMNFQLTFKMKSSNIFTASPLSHNSYLIANNSLLLRFYFDINTTEPLTSLTPKKSANSQDYATKVHPTEKKDPFL</sequence>
<evidence type="ECO:0000256" key="9">
    <source>
        <dbReference type="SAM" id="MobiDB-lite"/>
    </source>
</evidence>
<dbReference type="GO" id="GO:0008270">
    <property type="term" value="F:zinc ion binding"/>
    <property type="evidence" value="ECO:0007669"/>
    <property type="project" value="UniProtKB-KW"/>
</dbReference>
<dbReference type="CDD" id="cd00121">
    <property type="entry name" value="MATH"/>
    <property type="match status" value="1"/>
</dbReference>
<gene>
    <name evidence="11" type="ORF">LOD99_2124</name>
</gene>
<dbReference type="PROSITE" id="PS50145">
    <property type="entry name" value="ZF_TRAF"/>
    <property type="match status" value="1"/>
</dbReference>
<dbReference type="EMBL" id="JAKMXF010000188">
    <property type="protein sequence ID" value="KAI6655626.1"/>
    <property type="molecule type" value="Genomic_DNA"/>
</dbReference>
<dbReference type="SUPFAM" id="SSF49599">
    <property type="entry name" value="TRAF domain-like"/>
    <property type="match status" value="3"/>
</dbReference>
<feature type="domain" description="TRAF-type" evidence="10">
    <location>
        <begin position="185"/>
        <end position="230"/>
    </location>
</feature>
<proteinExistence type="predicted"/>
<comment type="caution">
    <text evidence="11">The sequence shown here is derived from an EMBL/GenBank/DDBJ whole genome shotgun (WGS) entry which is preliminary data.</text>
</comment>
<evidence type="ECO:0000256" key="2">
    <source>
        <dbReference type="ARBA" id="ARBA00022490"/>
    </source>
</evidence>
<dbReference type="Pfam" id="PF02176">
    <property type="entry name" value="zf-TRAF"/>
    <property type="match status" value="1"/>
</dbReference>
<keyword evidence="5 7" id="KW-0863">Zinc-finger</keyword>
<dbReference type="AlphaFoldDB" id="A0AAV7K3B4"/>
<dbReference type="InterPro" id="IPR008974">
    <property type="entry name" value="TRAF-like"/>
</dbReference>
<dbReference type="Gene3D" id="3.30.40.10">
    <property type="entry name" value="Zinc/RING finger domain, C3HC4 (zinc finger)"/>
    <property type="match status" value="2"/>
</dbReference>
<keyword evidence="3 7" id="KW-0479">Metal-binding</keyword>
<feature type="compositionally biased region" description="Polar residues" evidence="9">
    <location>
        <begin position="432"/>
        <end position="443"/>
    </location>
</feature>
<evidence type="ECO:0000259" key="10">
    <source>
        <dbReference type="PROSITE" id="PS50145"/>
    </source>
</evidence>
<evidence type="ECO:0000256" key="3">
    <source>
        <dbReference type="ARBA" id="ARBA00022723"/>
    </source>
</evidence>